<dbReference type="PROSITE" id="PS51186">
    <property type="entry name" value="GNAT"/>
    <property type="match status" value="1"/>
</dbReference>
<dbReference type="Pfam" id="PF00583">
    <property type="entry name" value="Acetyltransf_1"/>
    <property type="match status" value="1"/>
</dbReference>
<organism evidence="2 3">
    <name type="scientific">Fulvimarina manganoxydans</name>
    <dbReference type="NCBI Taxonomy" id="937218"/>
    <lineage>
        <taxon>Bacteria</taxon>
        <taxon>Pseudomonadati</taxon>
        <taxon>Pseudomonadota</taxon>
        <taxon>Alphaproteobacteria</taxon>
        <taxon>Hyphomicrobiales</taxon>
        <taxon>Aurantimonadaceae</taxon>
        <taxon>Fulvimarina</taxon>
    </lineage>
</organism>
<evidence type="ECO:0000313" key="3">
    <source>
        <dbReference type="Proteomes" id="UP000192656"/>
    </source>
</evidence>
<dbReference type="EMBL" id="FWXR01000001">
    <property type="protein sequence ID" value="SMC34432.1"/>
    <property type="molecule type" value="Genomic_DNA"/>
</dbReference>
<dbReference type="Gene3D" id="3.40.630.30">
    <property type="match status" value="1"/>
</dbReference>
<dbReference type="AlphaFoldDB" id="A0A1W1YE57"/>
<name>A0A1W1YE57_9HYPH</name>
<dbReference type="CDD" id="cd04301">
    <property type="entry name" value="NAT_SF"/>
    <property type="match status" value="1"/>
</dbReference>
<reference evidence="2 3" key="1">
    <citation type="submission" date="2017-04" db="EMBL/GenBank/DDBJ databases">
        <authorList>
            <person name="Afonso C.L."/>
            <person name="Miller P.J."/>
            <person name="Scott M.A."/>
            <person name="Spackman E."/>
            <person name="Goraichik I."/>
            <person name="Dimitrov K.M."/>
            <person name="Suarez D.L."/>
            <person name="Swayne D.E."/>
        </authorList>
    </citation>
    <scope>NUCLEOTIDE SEQUENCE [LARGE SCALE GENOMIC DNA]</scope>
    <source>
        <strain evidence="2 3">CGMCC 1.10972</strain>
    </source>
</reference>
<dbReference type="SUPFAM" id="SSF55729">
    <property type="entry name" value="Acyl-CoA N-acyltransferases (Nat)"/>
    <property type="match status" value="1"/>
</dbReference>
<evidence type="ECO:0000259" key="1">
    <source>
        <dbReference type="PROSITE" id="PS51186"/>
    </source>
</evidence>
<feature type="domain" description="N-acetyltransferase" evidence="1">
    <location>
        <begin position="32"/>
        <end position="213"/>
    </location>
</feature>
<dbReference type="InterPro" id="IPR016181">
    <property type="entry name" value="Acyl_CoA_acyltransferase"/>
</dbReference>
<evidence type="ECO:0000313" key="2">
    <source>
        <dbReference type="EMBL" id="SMC34432.1"/>
    </source>
</evidence>
<accession>A0A1W1YE57</accession>
<sequence>MAVANASPFRLRPISRSLMRKTLPMTLPDGFTDIPPGKIAAIATILECRCAPSGEPAPAASPNWRFERVDRPELGWYVALLRKVGTAHLWYQRLSLGDAAIAAKIGNEATVIHVLFDGDTPMGLAELDLSEPGSAELVYFGVVSDLVGTGAARFMMDRLLRFAFGLDIDRLWLHTNTIDHPKAMGFYRRAGFSPVRQMLELADDPRLLGLFDRESAPQVPIFEPNGRD</sequence>
<keyword evidence="3" id="KW-1185">Reference proteome</keyword>
<proteinExistence type="predicted"/>
<dbReference type="InterPro" id="IPR000182">
    <property type="entry name" value="GNAT_dom"/>
</dbReference>
<dbReference type="GO" id="GO:0016747">
    <property type="term" value="F:acyltransferase activity, transferring groups other than amino-acyl groups"/>
    <property type="evidence" value="ECO:0007669"/>
    <property type="project" value="InterPro"/>
</dbReference>
<keyword evidence="2" id="KW-0808">Transferase</keyword>
<dbReference type="STRING" id="937218.SAMN06297251_101197"/>
<gene>
    <name evidence="2" type="ORF">SAMN06297251_101197</name>
</gene>
<dbReference type="Proteomes" id="UP000192656">
    <property type="component" value="Unassembled WGS sequence"/>
</dbReference>
<protein>
    <submittedName>
        <fullName evidence="2">Acetyltransferase (GNAT) family protein</fullName>
    </submittedName>
</protein>